<dbReference type="AlphaFoldDB" id="A0A444LDW7"/>
<sequence>MLALRLPKDIEDRLEDLSKQTGRSKSFYAREAILAHLDDLEDYYLAEERLDALQQGDSEIISLDDVMKKHGVED</sequence>
<evidence type="ECO:0000313" key="8">
    <source>
        <dbReference type="Proteomes" id="UP000287687"/>
    </source>
</evidence>
<dbReference type="EMBL" id="SBIP01000004">
    <property type="protein sequence ID" value="RWX76033.1"/>
    <property type="molecule type" value="Genomic_DNA"/>
</dbReference>
<dbReference type="SUPFAM" id="SSF47598">
    <property type="entry name" value="Ribbon-helix-helix"/>
    <property type="match status" value="1"/>
</dbReference>
<dbReference type="Proteomes" id="UP000287687">
    <property type="component" value="Unassembled WGS sequence"/>
</dbReference>
<comment type="caution">
    <text evidence="7">The sequence shown here is derived from an EMBL/GenBank/DDBJ whole genome shotgun (WGS) entry which is preliminary data.</text>
</comment>
<dbReference type="RefSeq" id="WP_128444912.1">
    <property type="nucleotide sequence ID" value="NZ_SBIP01000004.1"/>
</dbReference>
<dbReference type="InterPro" id="IPR010985">
    <property type="entry name" value="Ribbon_hlx_hlx"/>
</dbReference>
<dbReference type="GO" id="GO:0006355">
    <property type="term" value="P:regulation of DNA-templated transcription"/>
    <property type="evidence" value="ECO:0007669"/>
    <property type="project" value="InterPro"/>
</dbReference>
<evidence type="ECO:0000256" key="6">
    <source>
        <dbReference type="ARBA" id="ARBA00023125"/>
    </source>
</evidence>
<dbReference type="GO" id="GO:0003677">
    <property type="term" value="F:DNA binding"/>
    <property type="evidence" value="ECO:0007669"/>
    <property type="project" value="UniProtKB-KW"/>
</dbReference>
<gene>
    <name evidence="7" type="ORF">EPK99_20480</name>
</gene>
<keyword evidence="5" id="KW-0184">Conjugation</keyword>
<evidence type="ECO:0000313" key="7">
    <source>
        <dbReference type="EMBL" id="RWX76033.1"/>
    </source>
</evidence>
<evidence type="ECO:0000256" key="5">
    <source>
        <dbReference type="ARBA" id="ARBA00022971"/>
    </source>
</evidence>
<evidence type="ECO:0000256" key="4">
    <source>
        <dbReference type="ARBA" id="ARBA00022490"/>
    </source>
</evidence>
<keyword evidence="4" id="KW-0963">Cytoplasm</keyword>
<evidence type="ECO:0000256" key="2">
    <source>
        <dbReference type="ARBA" id="ARBA00007183"/>
    </source>
</evidence>
<comment type="similarity">
    <text evidence="2">Belongs to the TraY family.</text>
</comment>
<proteinExistence type="inferred from homology"/>
<dbReference type="CDD" id="cd22233">
    <property type="entry name" value="RHH_CopAso-like"/>
    <property type="match status" value="1"/>
</dbReference>
<keyword evidence="6" id="KW-0238">DNA-binding</keyword>
<dbReference type="GO" id="GO:0005737">
    <property type="term" value="C:cytoplasm"/>
    <property type="evidence" value="ECO:0007669"/>
    <property type="project" value="UniProtKB-SubCell"/>
</dbReference>
<accession>A0A444LDW7</accession>
<comment type="subcellular location">
    <subcellularLocation>
        <location evidence="1">Cytoplasm</location>
    </subcellularLocation>
</comment>
<dbReference type="Pfam" id="PF05509">
    <property type="entry name" value="TraY"/>
    <property type="match status" value="1"/>
</dbReference>
<keyword evidence="8" id="KW-1185">Reference proteome</keyword>
<name>A0A444LDW7_9HYPH</name>
<reference evidence="7 8" key="1">
    <citation type="submission" date="2019-01" db="EMBL/GenBank/DDBJ databases">
        <title>The draft genome of Rhizobium sp. 24NR.</title>
        <authorList>
            <person name="Liu L."/>
            <person name="Liang L."/>
            <person name="Shi S."/>
            <person name="Xu L."/>
            <person name="Wang X."/>
            <person name="Li L."/>
            <person name="Zhang X."/>
        </authorList>
    </citation>
    <scope>NUCLEOTIDE SEQUENCE [LARGE SCALE GENOMIC DNA]</scope>
    <source>
        <strain evidence="7 8">24NR</strain>
    </source>
</reference>
<evidence type="ECO:0000256" key="3">
    <source>
        <dbReference type="ARBA" id="ARBA00020541"/>
    </source>
</evidence>
<dbReference type="OrthoDB" id="9812023at2"/>
<dbReference type="InterPro" id="IPR008876">
    <property type="entry name" value="TraY"/>
</dbReference>
<evidence type="ECO:0000256" key="1">
    <source>
        <dbReference type="ARBA" id="ARBA00004496"/>
    </source>
</evidence>
<protein>
    <recommendedName>
        <fullName evidence="3">Relaxosome protein TraY</fullName>
    </recommendedName>
</protein>
<organism evidence="7 8">
    <name type="scientific">Neorhizobium lilium</name>
    <dbReference type="NCBI Taxonomy" id="2503024"/>
    <lineage>
        <taxon>Bacteria</taxon>
        <taxon>Pseudomonadati</taxon>
        <taxon>Pseudomonadota</taxon>
        <taxon>Alphaproteobacteria</taxon>
        <taxon>Hyphomicrobiales</taxon>
        <taxon>Rhizobiaceae</taxon>
        <taxon>Rhizobium/Agrobacterium group</taxon>
        <taxon>Neorhizobium</taxon>
    </lineage>
</organism>